<evidence type="ECO:0000313" key="3">
    <source>
        <dbReference type="EMBL" id="MFB9750690.1"/>
    </source>
</evidence>
<evidence type="ECO:0000256" key="1">
    <source>
        <dbReference type="SAM" id="SignalP"/>
    </source>
</evidence>
<sequence length="268" mass="29214">MRKLVLLAMALFLLAPALVATKAQAAEIGVWLDTNLLAQGAVTVRYDVKPQVKTKLTIAKGTDKYTYTLKAGVPAETFPLQMGNGDYTVTVLEQISGTKYQVVGETVVKLALTDNANVYLNSVQNVNWSEARETVRIAKELIKNATTDGEKVQALYQYVIDNVKYDAELAANVPAEYIPQIDRTLLTKTDICYGYAALFAGMLRSTGIPAKLVMGTTEYVTAYHAWNEVYLNGSWVIIDTTVDAGLNGSATAFAMIKDAAKYTAAKVY</sequence>
<proteinExistence type="predicted"/>
<keyword evidence="4" id="KW-1185">Reference proteome</keyword>
<evidence type="ECO:0000259" key="2">
    <source>
        <dbReference type="SMART" id="SM00460"/>
    </source>
</evidence>
<name>A0ABV5VQY4_9BACL</name>
<comment type="caution">
    <text evidence="3">The sequence shown here is derived from an EMBL/GenBank/DDBJ whole genome shotgun (WGS) entry which is preliminary data.</text>
</comment>
<feature type="signal peptide" evidence="1">
    <location>
        <begin position="1"/>
        <end position="25"/>
    </location>
</feature>
<dbReference type="PANTHER" id="PTHR33490:SF3">
    <property type="entry name" value="CONSERVED INTEGRAL MEMBRANE PROTEIN"/>
    <property type="match status" value="1"/>
</dbReference>
<accession>A0ABV5VQY4</accession>
<dbReference type="InterPro" id="IPR002931">
    <property type="entry name" value="Transglutaminase-like"/>
</dbReference>
<dbReference type="Gene3D" id="3.10.620.30">
    <property type="match status" value="1"/>
</dbReference>
<reference evidence="3 4" key="1">
    <citation type="submission" date="2024-09" db="EMBL/GenBank/DDBJ databases">
        <authorList>
            <person name="Sun Q."/>
            <person name="Mori K."/>
        </authorList>
    </citation>
    <scope>NUCLEOTIDE SEQUENCE [LARGE SCALE GENOMIC DNA]</scope>
    <source>
        <strain evidence="3 4">JCM 12520</strain>
    </source>
</reference>
<feature type="domain" description="Transglutaminase-like" evidence="2">
    <location>
        <begin position="184"/>
        <end position="242"/>
    </location>
</feature>
<keyword evidence="1" id="KW-0732">Signal</keyword>
<protein>
    <submittedName>
        <fullName evidence="3">Transglutaminase-like domain-containing protein</fullName>
    </submittedName>
</protein>
<dbReference type="InterPro" id="IPR038765">
    <property type="entry name" value="Papain-like_cys_pep_sf"/>
</dbReference>
<feature type="chain" id="PRO_5045494540" evidence="1">
    <location>
        <begin position="26"/>
        <end position="268"/>
    </location>
</feature>
<dbReference type="PANTHER" id="PTHR33490">
    <property type="entry name" value="BLR5614 PROTEIN-RELATED"/>
    <property type="match status" value="1"/>
</dbReference>
<evidence type="ECO:0000313" key="4">
    <source>
        <dbReference type="Proteomes" id="UP001589619"/>
    </source>
</evidence>
<dbReference type="SMART" id="SM00460">
    <property type="entry name" value="TGc"/>
    <property type="match status" value="1"/>
</dbReference>
<gene>
    <name evidence="3" type="ORF">ACFFNY_03810</name>
</gene>
<dbReference type="Pfam" id="PF01841">
    <property type="entry name" value="Transglut_core"/>
    <property type="match status" value="1"/>
</dbReference>
<dbReference type="Proteomes" id="UP001589619">
    <property type="component" value="Unassembled WGS sequence"/>
</dbReference>
<organism evidence="3 4">
    <name type="scientific">Paenibacillus hodogayensis</name>
    <dbReference type="NCBI Taxonomy" id="279208"/>
    <lineage>
        <taxon>Bacteria</taxon>
        <taxon>Bacillati</taxon>
        <taxon>Bacillota</taxon>
        <taxon>Bacilli</taxon>
        <taxon>Bacillales</taxon>
        <taxon>Paenibacillaceae</taxon>
        <taxon>Paenibacillus</taxon>
    </lineage>
</organism>
<dbReference type="SUPFAM" id="SSF54001">
    <property type="entry name" value="Cysteine proteinases"/>
    <property type="match status" value="1"/>
</dbReference>
<dbReference type="RefSeq" id="WP_344904743.1">
    <property type="nucleotide sequence ID" value="NZ_BAAAYO010000002.1"/>
</dbReference>
<dbReference type="EMBL" id="JBHMAG010000004">
    <property type="protein sequence ID" value="MFB9750690.1"/>
    <property type="molecule type" value="Genomic_DNA"/>
</dbReference>